<keyword evidence="3" id="KW-1185">Reference proteome</keyword>
<evidence type="ECO:0000256" key="1">
    <source>
        <dbReference type="SAM" id="MobiDB-lite"/>
    </source>
</evidence>
<name>A0ABR4FTB6_9EURO</name>
<protein>
    <submittedName>
        <fullName evidence="2">Uncharacterized protein</fullName>
    </submittedName>
</protein>
<evidence type="ECO:0000313" key="3">
    <source>
        <dbReference type="Proteomes" id="UP001610563"/>
    </source>
</evidence>
<dbReference type="SUPFAM" id="SSF103378">
    <property type="entry name" value="2-methylcitrate dehydratase PrpD"/>
    <property type="match status" value="1"/>
</dbReference>
<dbReference type="Proteomes" id="UP001610563">
    <property type="component" value="Unassembled WGS sequence"/>
</dbReference>
<reference evidence="2 3" key="1">
    <citation type="submission" date="2024-07" db="EMBL/GenBank/DDBJ databases">
        <title>Section-level genome sequencing and comparative genomics of Aspergillus sections Usti and Cavernicolus.</title>
        <authorList>
            <consortium name="Lawrence Berkeley National Laboratory"/>
            <person name="Nybo J.L."/>
            <person name="Vesth T.C."/>
            <person name="Theobald S."/>
            <person name="Frisvad J.C."/>
            <person name="Larsen T.O."/>
            <person name="Kjaerboelling I."/>
            <person name="Rothschild-Mancinelli K."/>
            <person name="Lyhne E.K."/>
            <person name="Kogle M.E."/>
            <person name="Barry K."/>
            <person name="Clum A."/>
            <person name="Na H."/>
            <person name="Ledsgaard L."/>
            <person name="Lin J."/>
            <person name="Lipzen A."/>
            <person name="Kuo A."/>
            <person name="Riley R."/>
            <person name="Mondo S."/>
            <person name="Labutti K."/>
            <person name="Haridas S."/>
            <person name="Pangalinan J."/>
            <person name="Salamov A.A."/>
            <person name="Simmons B.A."/>
            <person name="Magnuson J.K."/>
            <person name="Chen J."/>
            <person name="Drula E."/>
            <person name="Henrissat B."/>
            <person name="Wiebenga A."/>
            <person name="Lubbers R.J."/>
            <person name="Gomes A.C."/>
            <person name="Makela M.R."/>
            <person name="Stajich J."/>
            <person name="Grigoriev I.V."/>
            <person name="Mortensen U.H."/>
            <person name="De Vries R.P."/>
            <person name="Baker S.E."/>
            <person name="Andersen M.R."/>
        </authorList>
    </citation>
    <scope>NUCLEOTIDE SEQUENCE [LARGE SCALE GENOMIC DNA]</scope>
    <source>
        <strain evidence="2 3">CBS 209.92</strain>
    </source>
</reference>
<dbReference type="InterPro" id="IPR042183">
    <property type="entry name" value="MmgE/PrpD_sf_1"/>
</dbReference>
<dbReference type="EMBL" id="JBFTWV010000116">
    <property type="protein sequence ID" value="KAL2786502.1"/>
    <property type="molecule type" value="Genomic_DNA"/>
</dbReference>
<feature type="compositionally biased region" description="Polar residues" evidence="1">
    <location>
        <begin position="28"/>
        <end position="53"/>
    </location>
</feature>
<accession>A0ABR4FTB6</accession>
<gene>
    <name evidence="2" type="ORF">BJX66DRAFT_342094</name>
</gene>
<proteinExistence type="predicted"/>
<dbReference type="Gene3D" id="1.10.4100.10">
    <property type="entry name" value="2-methylcitrate dehydratase PrpD"/>
    <property type="match status" value="1"/>
</dbReference>
<dbReference type="InterPro" id="IPR036148">
    <property type="entry name" value="MmgE/PrpD_sf"/>
</dbReference>
<evidence type="ECO:0000313" key="2">
    <source>
        <dbReference type="EMBL" id="KAL2786502.1"/>
    </source>
</evidence>
<comment type="caution">
    <text evidence="2">The sequence shown here is derived from an EMBL/GenBank/DDBJ whole genome shotgun (WGS) entry which is preliminary data.</text>
</comment>
<feature type="region of interest" description="Disordered" evidence="1">
    <location>
        <begin position="1"/>
        <end position="53"/>
    </location>
</feature>
<organism evidence="2 3">
    <name type="scientific">Aspergillus keveii</name>
    <dbReference type="NCBI Taxonomy" id="714993"/>
    <lineage>
        <taxon>Eukaryota</taxon>
        <taxon>Fungi</taxon>
        <taxon>Dikarya</taxon>
        <taxon>Ascomycota</taxon>
        <taxon>Pezizomycotina</taxon>
        <taxon>Eurotiomycetes</taxon>
        <taxon>Eurotiomycetidae</taxon>
        <taxon>Eurotiales</taxon>
        <taxon>Aspergillaceae</taxon>
        <taxon>Aspergillus</taxon>
        <taxon>Aspergillus subgen. Nidulantes</taxon>
    </lineage>
</organism>
<sequence>MHMISLLGPDPSFVMQSPETDDDPSPESWEQSQLQPPRPTKVSQTSCAPGSMDSTLVDVPWDIQTRVNYLSPDGLVQRDSTGKADAKTTTGTSVFSSTIVKYETSSRVRLLLYGSAMLSRGRHSSVVFGHAAAATSVGELLGLNPDSPEDLAGIACT</sequence>